<proteinExistence type="predicted"/>
<dbReference type="AlphaFoldDB" id="A0A1I2N6T2"/>
<dbReference type="Proteomes" id="UP000198724">
    <property type="component" value="Unassembled WGS sequence"/>
</dbReference>
<gene>
    <name evidence="2" type="ORF">SAMN05421739_101544</name>
</gene>
<evidence type="ECO:0000313" key="2">
    <source>
        <dbReference type="EMBL" id="SFF97071.1"/>
    </source>
</evidence>
<dbReference type="Pfam" id="PF13480">
    <property type="entry name" value="Acetyltransf_6"/>
    <property type="match status" value="1"/>
</dbReference>
<reference evidence="3" key="1">
    <citation type="submission" date="2016-10" db="EMBL/GenBank/DDBJ databases">
        <authorList>
            <person name="Varghese N."/>
            <person name="Submissions S."/>
        </authorList>
    </citation>
    <scope>NUCLEOTIDE SEQUENCE [LARGE SCALE GENOMIC DNA]</scope>
    <source>
        <strain evidence="3">LP51</strain>
    </source>
</reference>
<dbReference type="SUPFAM" id="SSF55729">
    <property type="entry name" value="Acyl-CoA N-acyltransferases (Nat)"/>
    <property type="match status" value="1"/>
</dbReference>
<name>A0A1I2N6T2_9BACT</name>
<dbReference type="EMBL" id="FOOT01000001">
    <property type="protein sequence ID" value="SFF97071.1"/>
    <property type="molecule type" value="Genomic_DNA"/>
</dbReference>
<dbReference type="OrthoDB" id="500470at2"/>
<dbReference type="InterPro" id="IPR016181">
    <property type="entry name" value="Acyl_CoA_acyltransferase"/>
</dbReference>
<accession>A0A1I2N6T2</accession>
<organism evidence="2 3">
    <name type="scientific">Pontibacter chinhatensis</name>
    <dbReference type="NCBI Taxonomy" id="1436961"/>
    <lineage>
        <taxon>Bacteria</taxon>
        <taxon>Pseudomonadati</taxon>
        <taxon>Bacteroidota</taxon>
        <taxon>Cytophagia</taxon>
        <taxon>Cytophagales</taxon>
        <taxon>Hymenobacteraceae</taxon>
        <taxon>Pontibacter</taxon>
    </lineage>
</organism>
<dbReference type="STRING" id="1436961.SAMN05421739_101544"/>
<dbReference type="GO" id="GO:0016740">
    <property type="term" value="F:transferase activity"/>
    <property type="evidence" value="ECO:0007669"/>
    <property type="project" value="UniProtKB-KW"/>
</dbReference>
<feature type="domain" description="BioF2-like acetyltransferase" evidence="1">
    <location>
        <begin position="204"/>
        <end position="344"/>
    </location>
</feature>
<evidence type="ECO:0000313" key="3">
    <source>
        <dbReference type="Proteomes" id="UP000198724"/>
    </source>
</evidence>
<dbReference type="RefSeq" id="WP_139217747.1">
    <property type="nucleotide sequence ID" value="NZ_FOOT01000001.1"/>
</dbReference>
<evidence type="ECO:0000259" key="1">
    <source>
        <dbReference type="Pfam" id="PF13480"/>
    </source>
</evidence>
<sequence length="563" mass="64174">MKTVIKNEEDREHYKGVKEEASLKTELHVGERVYSLLLEPAFKAEWDLLYEACAWCTVFQSRVFVETWYKVFKEEYLPILVTATHEGHLVGVLAMALPRTSVDDHEDLLKAGRIVGAGQYDAEYQCWLSDAEYGEAFIKAALRSIIRKYPGCDIHFRYLPPATPLNWAEADPYWRNKVVLQAVQRPLMAMGSPEFPKLFKKPEFKNKVNRLRRLGNLSFEVVTDKSYFEKILPELVVQYDFRQGAMFNKNQFSDNPPKTEFLLAIFEKKLLHVSVLKVNEELMAAIVAVAGKGWVHLGGINTHTPYQANYYSPGFVHFIMLGKQLADSGVEVFDLTPGGDAYKERLATDHDQVYEMVIPGSTISGAKRRIRRHLYNRLVQAGKRPMSVELAIRKKAYLLKARLKSAINPRHAMATLFRLRSSEKKPSVGTPAELRYADGSIQVQENDLKHLLAYKPTKHDLTRWEFLEAAMRSLETGKCCYTWCDDGQLQACAWLSSSETVSLKQALPKGSSVLELTYYCKAIKRMVPAFLIEAARLVRQQRGTPVYFVDNGHGTIYLDNVSN</sequence>
<keyword evidence="2" id="KW-0808">Transferase</keyword>
<dbReference type="InterPro" id="IPR038740">
    <property type="entry name" value="BioF2-like_GNAT_dom"/>
</dbReference>
<keyword evidence="3" id="KW-1185">Reference proteome</keyword>
<protein>
    <submittedName>
        <fullName evidence="2">Acetyltransferase involved in cellulose biosynthesis, CelD/BcsL family</fullName>
    </submittedName>
</protein>